<dbReference type="Pfam" id="PF02082">
    <property type="entry name" value="Rrf2"/>
    <property type="match status" value="1"/>
</dbReference>
<dbReference type="InterPro" id="IPR036390">
    <property type="entry name" value="WH_DNA-bd_sf"/>
</dbReference>
<dbReference type="PANTHER" id="PTHR33221:SF15">
    <property type="entry name" value="HTH-TYPE TRANSCRIPTIONAL REGULATOR YWGB-RELATED"/>
    <property type="match status" value="1"/>
</dbReference>
<comment type="caution">
    <text evidence="1">The sequence shown here is derived from an EMBL/GenBank/DDBJ whole genome shotgun (WGS) entry which is preliminary data.</text>
</comment>
<reference evidence="1" key="1">
    <citation type="journal article" date="2022" name="ISME J.">
        <title>Identification of active gaseous-alkane degraders at natural gas seeps.</title>
        <authorList>
            <person name="Farhan Ul Haque M."/>
            <person name="Hernandez M."/>
            <person name="Crombie A.T."/>
            <person name="Murrell J.C."/>
        </authorList>
    </citation>
    <scope>NUCLEOTIDE SEQUENCE</scope>
    <source>
        <strain evidence="1">PC2</strain>
    </source>
</reference>
<proteinExistence type="predicted"/>
<dbReference type="Proteomes" id="UP001139104">
    <property type="component" value="Unassembled WGS sequence"/>
</dbReference>
<name>A0ABS9Z312_9HYPH</name>
<organism evidence="1 2">
    <name type="scientific">Candidatus Rhodoblastus alkanivorans</name>
    <dbReference type="NCBI Taxonomy" id="2954117"/>
    <lineage>
        <taxon>Bacteria</taxon>
        <taxon>Pseudomonadati</taxon>
        <taxon>Pseudomonadota</taxon>
        <taxon>Alphaproteobacteria</taxon>
        <taxon>Hyphomicrobiales</taxon>
        <taxon>Rhodoblastaceae</taxon>
        <taxon>Rhodoblastus</taxon>
    </lineage>
</organism>
<sequence>MRLNAATNGAMRILMVCRTDRPLSMPEMARRLGLTEALVLKTCNELMQAGYLVGQRGPGGGYRLAKPAGAINAVEILDLFEPQENLFPCRLHQEDECRIVSLCILRRACEAAYRAFREELARLSLADLALDTAEEGGVQKAARASSQAAAGR</sequence>
<dbReference type="RefSeq" id="WP_243066098.1">
    <property type="nucleotide sequence ID" value="NZ_JAIVFK010000002.1"/>
</dbReference>
<protein>
    <submittedName>
        <fullName evidence="1">Rrf2 family transcriptional regulator</fullName>
    </submittedName>
</protein>
<accession>A0ABS9Z312</accession>
<gene>
    <name evidence="1" type="ORF">K2U94_04680</name>
</gene>
<dbReference type="Gene3D" id="1.10.10.10">
    <property type="entry name" value="Winged helix-like DNA-binding domain superfamily/Winged helix DNA-binding domain"/>
    <property type="match status" value="1"/>
</dbReference>
<evidence type="ECO:0000313" key="2">
    <source>
        <dbReference type="Proteomes" id="UP001139104"/>
    </source>
</evidence>
<dbReference type="InterPro" id="IPR000944">
    <property type="entry name" value="Tscrpt_reg_Rrf2"/>
</dbReference>
<dbReference type="EMBL" id="JAIVFP010000001">
    <property type="protein sequence ID" value="MCI4682064.1"/>
    <property type="molecule type" value="Genomic_DNA"/>
</dbReference>
<dbReference type="PROSITE" id="PS51197">
    <property type="entry name" value="HTH_RRF2_2"/>
    <property type="match status" value="1"/>
</dbReference>
<dbReference type="InterPro" id="IPR036388">
    <property type="entry name" value="WH-like_DNA-bd_sf"/>
</dbReference>
<dbReference type="SUPFAM" id="SSF46785">
    <property type="entry name" value="Winged helix' DNA-binding domain"/>
    <property type="match status" value="1"/>
</dbReference>
<keyword evidence="2" id="KW-1185">Reference proteome</keyword>
<evidence type="ECO:0000313" key="1">
    <source>
        <dbReference type="EMBL" id="MCI4682064.1"/>
    </source>
</evidence>
<dbReference type="PANTHER" id="PTHR33221">
    <property type="entry name" value="WINGED HELIX-TURN-HELIX TRANSCRIPTIONAL REGULATOR, RRF2 FAMILY"/>
    <property type="match status" value="1"/>
</dbReference>